<accession>A0A166X9L2</accession>
<dbReference type="PRINTS" id="PR01415">
    <property type="entry name" value="ANKYRIN"/>
</dbReference>
<dbReference type="PROSITE" id="PS50088">
    <property type="entry name" value="ANK_REPEAT"/>
    <property type="match status" value="6"/>
</dbReference>
<feature type="repeat" description="ANK" evidence="3">
    <location>
        <begin position="297"/>
        <end position="319"/>
    </location>
</feature>
<dbReference type="Pfam" id="PF22939">
    <property type="entry name" value="WHD_GPIID"/>
    <property type="match status" value="1"/>
</dbReference>
<name>A0A166X9L2_9PEZI</name>
<feature type="repeat" description="ANK" evidence="3">
    <location>
        <begin position="732"/>
        <end position="764"/>
    </location>
</feature>
<gene>
    <name evidence="5" type="ORF">CT0861_12467</name>
</gene>
<dbReference type="PANTHER" id="PTHR24123:SF33">
    <property type="entry name" value="PROTEIN HOS4"/>
    <property type="match status" value="1"/>
</dbReference>
<evidence type="ECO:0000256" key="1">
    <source>
        <dbReference type="ARBA" id="ARBA00022737"/>
    </source>
</evidence>
<keyword evidence="6" id="KW-1185">Reference proteome</keyword>
<organism evidence="5 6">
    <name type="scientific">Colletotrichum tofieldiae</name>
    <dbReference type="NCBI Taxonomy" id="708197"/>
    <lineage>
        <taxon>Eukaryota</taxon>
        <taxon>Fungi</taxon>
        <taxon>Dikarya</taxon>
        <taxon>Ascomycota</taxon>
        <taxon>Pezizomycotina</taxon>
        <taxon>Sordariomycetes</taxon>
        <taxon>Hypocreomycetidae</taxon>
        <taxon>Glomerellales</taxon>
        <taxon>Glomerellaceae</taxon>
        <taxon>Colletotrichum</taxon>
        <taxon>Colletotrichum spaethianum species complex</taxon>
    </lineage>
</organism>
<dbReference type="InterPro" id="IPR051165">
    <property type="entry name" value="Multifunctional_ANK_Repeat"/>
</dbReference>
<feature type="repeat" description="ANK" evidence="3">
    <location>
        <begin position="662"/>
        <end position="696"/>
    </location>
</feature>
<dbReference type="Pfam" id="PF00023">
    <property type="entry name" value="Ank"/>
    <property type="match status" value="1"/>
</dbReference>
<dbReference type="STRING" id="708197.A0A166X9L2"/>
<dbReference type="InterPro" id="IPR002110">
    <property type="entry name" value="Ankyrin_rpt"/>
</dbReference>
<evidence type="ECO:0000256" key="2">
    <source>
        <dbReference type="ARBA" id="ARBA00023043"/>
    </source>
</evidence>
<evidence type="ECO:0000313" key="5">
    <source>
        <dbReference type="EMBL" id="KZL76387.1"/>
    </source>
</evidence>
<dbReference type="Gene3D" id="1.25.40.20">
    <property type="entry name" value="Ankyrin repeat-containing domain"/>
    <property type="match status" value="2"/>
</dbReference>
<dbReference type="Proteomes" id="UP000076552">
    <property type="component" value="Unassembled WGS sequence"/>
</dbReference>
<dbReference type="SMART" id="SM00248">
    <property type="entry name" value="ANK"/>
    <property type="match status" value="8"/>
</dbReference>
<dbReference type="PROSITE" id="PS50297">
    <property type="entry name" value="ANK_REP_REGION"/>
    <property type="match status" value="5"/>
</dbReference>
<evidence type="ECO:0000313" key="6">
    <source>
        <dbReference type="Proteomes" id="UP000076552"/>
    </source>
</evidence>
<feature type="repeat" description="ANK" evidence="3">
    <location>
        <begin position="697"/>
        <end position="731"/>
    </location>
</feature>
<feature type="repeat" description="ANK" evidence="3">
    <location>
        <begin position="629"/>
        <end position="661"/>
    </location>
</feature>
<reference evidence="5 6" key="1">
    <citation type="submission" date="2015-06" db="EMBL/GenBank/DDBJ databases">
        <title>Survival trade-offs in plant roots during colonization by closely related pathogenic and mutualistic fungi.</title>
        <authorList>
            <person name="Hacquard S."/>
            <person name="Kracher B."/>
            <person name="Hiruma K."/>
            <person name="Weinman A."/>
            <person name="Muench P."/>
            <person name="Garrido Oter R."/>
            <person name="Ver Loren van Themaat E."/>
            <person name="Dallerey J.-F."/>
            <person name="Damm U."/>
            <person name="Henrissat B."/>
            <person name="Lespinet O."/>
            <person name="Thon M."/>
            <person name="Kemen E."/>
            <person name="McHardy A.C."/>
            <person name="Schulze-Lefert P."/>
            <person name="O'Connell R.J."/>
        </authorList>
    </citation>
    <scope>NUCLEOTIDE SEQUENCE [LARGE SCALE GENOMIC DNA]</scope>
    <source>
        <strain evidence="5 6">0861</strain>
    </source>
</reference>
<proteinExistence type="predicted"/>
<evidence type="ECO:0000256" key="3">
    <source>
        <dbReference type="PROSITE-ProRule" id="PRU00023"/>
    </source>
</evidence>
<feature type="repeat" description="ANK" evidence="3">
    <location>
        <begin position="530"/>
        <end position="562"/>
    </location>
</feature>
<comment type="caution">
    <text evidence="5">The sequence shown here is derived from an EMBL/GenBank/DDBJ whole genome shotgun (WGS) entry which is preliminary data.</text>
</comment>
<dbReference type="EMBL" id="LFIV01000015">
    <property type="protein sequence ID" value="KZL76387.1"/>
    <property type="molecule type" value="Genomic_DNA"/>
</dbReference>
<dbReference type="AlphaFoldDB" id="A0A166X9L2"/>
<dbReference type="SUPFAM" id="SSF48403">
    <property type="entry name" value="Ankyrin repeat"/>
    <property type="match status" value="2"/>
</dbReference>
<dbReference type="InterPro" id="IPR054471">
    <property type="entry name" value="GPIID_WHD"/>
</dbReference>
<evidence type="ECO:0000259" key="4">
    <source>
        <dbReference type="Pfam" id="PF22939"/>
    </source>
</evidence>
<feature type="domain" description="GPI inositol-deacylase winged helix" evidence="4">
    <location>
        <begin position="80"/>
        <end position="155"/>
    </location>
</feature>
<dbReference type="Pfam" id="PF12796">
    <property type="entry name" value="Ank_2"/>
    <property type="match status" value="3"/>
</dbReference>
<dbReference type="InterPro" id="IPR036770">
    <property type="entry name" value="Ankyrin_rpt-contain_sf"/>
</dbReference>
<protein>
    <submittedName>
        <fullName evidence="5">Ankyrin repeat protein</fullName>
    </submittedName>
</protein>
<keyword evidence="2 3" id="KW-0040">ANK repeat</keyword>
<dbReference type="PANTHER" id="PTHR24123">
    <property type="entry name" value="ANKYRIN REPEAT-CONTAINING"/>
    <property type="match status" value="1"/>
</dbReference>
<sequence length="823" mass="92369">MQAFIQGRHDLQELIRKGSINVSKGMFLLAQLTIDSLSTKTTAKALRHSIDRFNTGGGAYSRIYDEAMQRIRVQPPDHWQLAEQILGWITNAKRPLKLVELQHALAFEKDAEEIDGDNIPSAEVMISVCAGLVTINEDSDIIRLVHQTTQEYFDERKHDLFQDFSSEMTTTCVGYLSFDFCRQYRRDDLGKLWSWKSTTQDLAFRDSCLPFYEYAALNWGRHARDSGKAPCGVAEFICGKGVSETYLQVLKELIKRRPFYLHDAPQKSSHLAAYFGILQLFENYTLSEDETYSTDAKGRTALWWAAHQGHEDVVEYLLNSCAIESTSHDIHSRSLGKLSPSRFSLHSLRSALREAPACGHFDVFQTFVDFCSKKGLDIEVEGDAEKSIFYKYIRAGDLLKIELLLKITEKLRFAPIVIHGHKTNDNSKFNGANAARAAAPPYFIQNGLHDAIESLSTKFSFEDTWDKFYSELIQTFLDHGAEFRASDSLRDGPGSSSVGQDRKRNCFLNLAVLYGLGETVKVVLNHAIEEGPALLKLASYYGSVHIVELLLQYKVNVEADNELGRTSPTIYRQRRRLRLRKTFSQYRAKTEATDTGGRTPPTIARQRGHLRAEKIFLWHRAKIEATDTGGRTPLTLASQEGHLPIMNILLEHGAKIEARDTDGRTPLIAAIDSKWTNLSTATMLLEHGAQVEATDKRGRNPLIAAIASKKENLSIVNVLLEHGAKIDVTDIDGRTPLMVASKWGHLSIIKVLLEHGAQINATDTVGRTALMWAMKKEQHLARKLLLDKGAKVTTCTEKTVKITHCGDCLTALQIGLLRTSNGY</sequence>
<keyword evidence="1" id="KW-0677">Repeat</keyword>